<evidence type="ECO:0000256" key="3">
    <source>
        <dbReference type="ARBA" id="ARBA00022840"/>
    </source>
</evidence>
<dbReference type="GO" id="GO:0005524">
    <property type="term" value="F:ATP binding"/>
    <property type="evidence" value="ECO:0007669"/>
    <property type="project" value="UniProtKB-KW"/>
</dbReference>
<keyword evidence="2" id="KW-0547">Nucleotide-binding</keyword>
<accession>A0A1S9T0Z4</accession>
<dbReference type="InterPro" id="IPR003439">
    <property type="entry name" value="ABC_transporter-like_ATP-bd"/>
</dbReference>
<keyword evidence="1" id="KW-0813">Transport</keyword>
<keyword evidence="3 5" id="KW-0067">ATP-binding</keyword>
<evidence type="ECO:0000313" key="5">
    <source>
        <dbReference type="EMBL" id="OOR03675.1"/>
    </source>
</evidence>
<evidence type="ECO:0000313" key="6">
    <source>
        <dbReference type="Proteomes" id="UP000190696"/>
    </source>
</evidence>
<dbReference type="Gene3D" id="3.40.50.300">
    <property type="entry name" value="P-loop containing nucleotide triphosphate hydrolases"/>
    <property type="match status" value="1"/>
</dbReference>
<reference evidence="5 6" key="1">
    <citation type="submission" date="2017-01" db="EMBL/GenBank/DDBJ databases">
        <title>Bacillus cereus isolates.</title>
        <authorList>
            <person name="Beno S.M."/>
        </authorList>
    </citation>
    <scope>NUCLEOTIDE SEQUENCE [LARGE SCALE GENOMIC DNA]</scope>
    <source>
        <strain evidence="5 6">FSL W7-1108</strain>
    </source>
</reference>
<evidence type="ECO:0000256" key="2">
    <source>
        <dbReference type="ARBA" id="ARBA00022741"/>
    </source>
</evidence>
<dbReference type="PROSITE" id="PS50893">
    <property type="entry name" value="ABC_TRANSPORTER_2"/>
    <property type="match status" value="1"/>
</dbReference>
<organism evidence="5 6">
    <name type="scientific">Bacillus mycoides</name>
    <dbReference type="NCBI Taxonomy" id="1405"/>
    <lineage>
        <taxon>Bacteria</taxon>
        <taxon>Bacillati</taxon>
        <taxon>Bacillota</taxon>
        <taxon>Bacilli</taxon>
        <taxon>Bacillales</taxon>
        <taxon>Bacillaceae</taxon>
        <taxon>Bacillus</taxon>
        <taxon>Bacillus cereus group</taxon>
    </lineage>
</organism>
<protein>
    <submittedName>
        <fullName evidence="5">Sugar ABC transporter ATP-binding protein</fullName>
    </submittedName>
</protein>
<dbReference type="GO" id="GO:0016887">
    <property type="term" value="F:ATP hydrolysis activity"/>
    <property type="evidence" value="ECO:0007669"/>
    <property type="project" value="InterPro"/>
</dbReference>
<evidence type="ECO:0000259" key="4">
    <source>
        <dbReference type="PROSITE" id="PS50893"/>
    </source>
</evidence>
<dbReference type="Proteomes" id="UP000190696">
    <property type="component" value="Unassembled WGS sequence"/>
</dbReference>
<sequence length="330" mass="37746">MIKIKNLSKKYKIIKKEPGLKGAIKALYNPKYELVHAVNNINFSISEGEIVGYIGSNGAGKSTTIKMMSGILTPDNGEILVNGIIPYKNRKENAQQVGAVFGQRTQLYWDIPIRESFELLKHIYAIPEEEYNKNLNHFIEILNLNDLLDKPVRQLSLGQKMRCELASCFLHDPKIVYLDEPTIGLDVSVKEKIRAFISYINQKKKTTIILTTHDMQDIEVLCNRVIIIDKGTIIYDGDIKKLKNNSQYNRLIEMEIENIGNNFIYPSEFEGLVEYEIKTNSIKVHYNSIKVSSQTILLNFMNKYEISDFTITEPDIGRVVQDIYNGSADQ</sequence>
<proteinExistence type="predicted"/>
<dbReference type="SMART" id="SM00382">
    <property type="entry name" value="AAA"/>
    <property type="match status" value="1"/>
</dbReference>
<dbReference type="RefSeq" id="WP_078177058.1">
    <property type="nucleotide sequence ID" value="NZ_JBCMNA010000014.1"/>
</dbReference>
<evidence type="ECO:0000256" key="1">
    <source>
        <dbReference type="ARBA" id="ARBA00022448"/>
    </source>
</evidence>
<feature type="domain" description="ABC transporter" evidence="4">
    <location>
        <begin position="2"/>
        <end position="255"/>
    </location>
</feature>
<comment type="caution">
    <text evidence="5">The sequence shown here is derived from an EMBL/GenBank/DDBJ whole genome shotgun (WGS) entry which is preliminary data.</text>
</comment>
<dbReference type="Pfam" id="PF00005">
    <property type="entry name" value="ABC_tran"/>
    <property type="match status" value="1"/>
</dbReference>
<name>A0A1S9T0Z4_BACMY</name>
<dbReference type="EMBL" id="MUAI01000037">
    <property type="protein sequence ID" value="OOR03675.1"/>
    <property type="molecule type" value="Genomic_DNA"/>
</dbReference>
<dbReference type="PANTHER" id="PTHR42711:SF1">
    <property type="entry name" value="ABC-TRANSPORT PROTEIN, ATP-BINDING COMPONENT"/>
    <property type="match status" value="1"/>
</dbReference>
<dbReference type="SUPFAM" id="SSF52540">
    <property type="entry name" value="P-loop containing nucleoside triphosphate hydrolases"/>
    <property type="match status" value="1"/>
</dbReference>
<dbReference type="AlphaFoldDB" id="A0A1S9T0Z4"/>
<dbReference type="PANTHER" id="PTHR42711">
    <property type="entry name" value="ABC TRANSPORTER ATP-BINDING PROTEIN"/>
    <property type="match status" value="1"/>
</dbReference>
<dbReference type="InterPro" id="IPR050763">
    <property type="entry name" value="ABC_transporter_ATP-binding"/>
</dbReference>
<dbReference type="InterPro" id="IPR027417">
    <property type="entry name" value="P-loop_NTPase"/>
</dbReference>
<gene>
    <name evidence="5" type="ORF">BW900_25925</name>
</gene>
<dbReference type="InterPro" id="IPR003593">
    <property type="entry name" value="AAA+_ATPase"/>
</dbReference>